<evidence type="ECO:0000256" key="7">
    <source>
        <dbReference type="SAM" id="MobiDB-lite"/>
    </source>
</evidence>
<evidence type="ECO:0000313" key="10">
    <source>
        <dbReference type="Proteomes" id="UP000250266"/>
    </source>
</evidence>
<keyword evidence="3 8" id="KW-0812">Transmembrane</keyword>
<accession>A0A8E2E5R0</accession>
<evidence type="ECO:0000256" key="6">
    <source>
        <dbReference type="ARBA" id="ARBA00023136"/>
    </source>
</evidence>
<evidence type="ECO:0000256" key="1">
    <source>
        <dbReference type="ARBA" id="ARBA00004606"/>
    </source>
</evidence>
<evidence type="ECO:0008006" key="11">
    <source>
        <dbReference type="Google" id="ProtNLM"/>
    </source>
</evidence>
<protein>
    <recommendedName>
        <fullName evidence="11">Glycosyltransferase family 31 protein</fullName>
    </recommendedName>
</protein>
<dbReference type="PANTHER" id="PTHR23033">
    <property type="entry name" value="BETA1,3-GALACTOSYLTRANSFERASE"/>
    <property type="match status" value="1"/>
</dbReference>
<gene>
    <name evidence="9" type="ORF">K432DRAFT_303633</name>
</gene>
<evidence type="ECO:0000256" key="4">
    <source>
        <dbReference type="ARBA" id="ARBA00022968"/>
    </source>
</evidence>
<keyword evidence="6 8" id="KW-0472">Membrane</keyword>
<proteinExistence type="inferred from homology"/>
<dbReference type="GO" id="GO:0016020">
    <property type="term" value="C:membrane"/>
    <property type="evidence" value="ECO:0007669"/>
    <property type="project" value="UniProtKB-SubCell"/>
</dbReference>
<name>A0A8E2E5R0_9PEZI</name>
<feature type="transmembrane region" description="Helical" evidence="8">
    <location>
        <begin position="12"/>
        <end position="31"/>
    </location>
</feature>
<organism evidence="9 10">
    <name type="scientific">Lepidopterella palustris CBS 459.81</name>
    <dbReference type="NCBI Taxonomy" id="1314670"/>
    <lineage>
        <taxon>Eukaryota</taxon>
        <taxon>Fungi</taxon>
        <taxon>Dikarya</taxon>
        <taxon>Ascomycota</taxon>
        <taxon>Pezizomycotina</taxon>
        <taxon>Dothideomycetes</taxon>
        <taxon>Pleosporomycetidae</taxon>
        <taxon>Mytilinidiales</taxon>
        <taxon>Argynnaceae</taxon>
        <taxon>Lepidopterella</taxon>
    </lineage>
</organism>
<keyword evidence="10" id="KW-1185">Reference proteome</keyword>
<keyword evidence="5 8" id="KW-1133">Transmembrane helix</keyword>
<comment type="subcellular location">
    <subcellularLocation>
        <location evidence="1">Membrane</location>
        <topology evidence="1">Single-pass type II membrane protein</topology>
    </subcellularLocation>
</comment>
<keyword evidence="4" id="KW-0735">Signal-anchor</keyword>
<sequence length="512" mass="57637">MWISGRPGVSMSRIAIVFCSLSFIFLIWSYGIPHYSASSRYPGPGEKVVDPEEYTPGQFFARTTTTTESSFGAATGIPKPRPETSGEEDPEILEPTPTPVVIPPAVPSTKSCLTAKGADDIMVVLKTSATEIYDKLPEHLLTLFQCTPHYAIFSDLDGVVAGHKVYDALENITAETRAKNKEFQYYDKIQEYGAEGQQLADLKGEGTKNLDKWKFLPMVYRAYRMQPYAKFFVFIEADTSLSWTNLLQWTTRLDSRIPIYAGAPSNIGSIRFAQRGGGLLISNAAAKLYATAYDQKYVGKWENRTATECCGDVMVAIALAEAHVEFYSAFPLLQGETPATLDWTKRHWCAPVVSWHHMSPNEIDILWNFQQAWTKKNGWQTPYLIKNAFSEFVSPRLSPSRSNWDNLSQDHKITRPADDEALGEGTAWYKLSDADKNSTLSFDYCKATCASYADCLQWRYKTGECALSKVIKLGRRVTGENAESKSGWFVERIEKLTRSWEPCEEPSWSFNQ</sequence>
<dbReference type="OrthoDB" id="414175at2759"/>
<evidence type="ECO:0000256" key="8">
    <source>
        <dbReference type="SAM" id="Phobius"/>
    </source>
</evidence>
<dbReference type="AlphaFoldDB" id="A0A8E2E5R0"/>
<feature type="region of interest" description="Disordered" evidence="7">
    <location>
        <begin position="67"/>
        <end position="100"/>
    </location>
</feature>
<dbReference type="InterPro" id="IPR026050">
    <property type="entry name" value="C1GALT1/C1GALT1_chp1"/>
</dbReference>
<evidence type="ECO:0000256" key="2">
    <source>
        <dbReference type="ARBA" id="ARBA00006462"/>
    </source>
</evidence>
<comment type="similarity">
    <text evidence="2">Belongs to the glycosyltransferase 31 family. Beta3-Gal-T subfamily.</text>
</comment>
<dbReference type="Gene3D" id="3.90.550.50">
    <property type="match status" value="1"/>
</dbReference>
<dbReference type="EMBL" id="KV745107">
    <property type="protein sequence ID" value="OCK77683.1"/>
    <property type="molecule type" value="Genomic_DNA"/>
</dbReference>
<reference evidence="9 10" key="1">
    <citation type="journal article" date="2016" name="Nat. Commun.">
        <title>Ectomycorrhizal ecology is imprinted in the genome of the dominant symbiotic fungus Cenococcum geophilum.</title>
        <authorList>
            <consortium name="DOE Joint Genome Institute"/>
            <person name="Peter M."/>
            <person name="Kohler A."/>
            <person name="Ohm R.A."/>
            <person name="Kuo A."/>
            <person name="Krutzmann J."/>
            <person name="Morin E."/>
            <person name="Arend M."/>
            <person name="Barry K.W."/>
            <person name="Binder M."/>
            <person name="Choi C."/>
            <person name="Clum A."/>
            <person name="Copeland A."/>
            <person name="Grisel N."/>
            <person name="Haridas S."/>
            <person name="Kipfer T."/>
            <person name="LaButti K."/>
            <person name="Lindquist E."/>
            <person name="Lipzen A."/>
            <person name="Maire R."/>
            <person name="Meier B."/>
            <person name="Mihaltcheva S."/>
            <person name="Molinier V."/>
            <person name="Murat C."/>
            <person name="Poggeler S."/>
            <person name="Quandt C.A."/>
            <person name="Sperisen C."/>
            <person name="Tritt A."/>
            <person name="Tisserant E."/>
            <person name="Crous P.W."/>
            <person name="Henrissat B."/>
            <person name="Nehls U."/>
            <person name="Egli S."/>
            <person name="Spatafora J.W."/>
            <person name="Grigoriev I.V."/>
            <person name="Martin F.M."/>
        </authorList>
    </citation>
    <scope>NUCLEOTIDE SEQUENCE [LARGE SCALE GENOMIC DNA]</scope>
    <source>
        <strain evidence="9 10">CBS 459.81</strain>
    </source>
</reference>
<evidence type="ECO:0000256" key="3">
    <source>
        <dbReference type="ARBA" id="ARBA00022692"/>
    </source>
</evidence>
<dbReference type="Proteomes" id="UP000250266">
    <property type="component" value="Unassembled WGS sequence"/>
</dbReference>
<evidence type="ECO:0000256" key="5">
    <source>
        <dbReference type="ARBA" id="ARBA00022989"/>
    </source>
</evidence>
<dbReference type="PANTHER" id="PTHR23033:SF47">
    <property type="entry name" value="APPLE DOMAIN-CONTAINING PROTEIN-RELATED"/>
    <property type="match status" value="1"/>
</dbReference>
<evidence type="ECO:0000313" key="9">
    <source>
        <dbReference type="EMBL" id="OCK77683.1"/>
    </source>
</evidence>